<dbReference type="EMBL" id="BMIS01000003">
    <property type="protein sequence ID" value="GGE64997.1"/>
    <property type="molecule type" value="Genomic_DNA"/>
</dbReference>
<reference evidence="1" key="1">
    <citation type="journal article" date="2014" name="Int. J. Syst. Evol. Microbiol.">
        <title>Complete genome sequence of Corynebacterium casei LMG S-19264T (=DSM 44701T), isolated from a smear-ripened cheese.</title>
        <authorList>
            <consortium name="US DOE Joint Genome Institute (JGI-PGF)"/>
            <person name="Walter F."/>
            <person name="Albersmeier A."/>
            <person name="Kalinowski J."/>
            <person name="Ruckert C."/>
        </authorList>
    </citation>
    <scope>NUCLEOTIDE SEQUENCE</scope>
    <source>
        <strain evidence="1">CGMCC 1.15388</strain>
    </source>
</reference>
<dbReference type="AlphaFoldDB" id="A0A917EQ38"/>
<accession>A0A917EQ38</accession>
<protein>
    <recommendedName>
        <fullName evidence="3">PD-(D/E)XK motif protein</fullName>
    </recommendedName>
</protein>
<reference evidence="1" key="2">
    <citation type="submission" date="2020-09" db="EMBL/GenBank/DDBJ databases">
        <authorList>
            <person name="Sun Q."/>
            <person name="Zhou Y."/>
        </authorList>
    </citation>
    <scope>NUCLEOTIDE SEQUENCE</scope>
    <source>
        <strain evidence="1">CGMCC 1.15388</strain>
    </source>
</reference>
<comment type="caution">
    <text evidence="1">The sequence shown here is derived from an EMBL/GenBank/DDBJ whole genome shotgun (WGS) entry which is preliminary data.</text>
</comment>
<dbReference type="Pfam" id="PF14390">
    <property type="entry name" value="DUF4420"/>
    <property type="match status" value="1"/>
</dbReference>
<sequence length="339" mass="37028">MNWAPDVESAVRQVREQGPGVTLTDGQRESFSVVPVSVTGLSADLFISTDKTNRAVGFVRVAQSRARAFRISQVVAVSAEKMRLSSETADSHFLRLVCEVPALDVAFRRFLEDIRVRIDDGTSPDDAVPEAARDWRRLLELAKQGKSVQQLAGLYGELKMLQMLAAEHGADAASWWKGSDGERQDFRSHSSRIEVKTTTQPGNDRVTIHGLGQLDPAGHARCHLALLEVEIAPEGETVDDLVDQLERTGIPVPVLDGTLEASGYVVGNAEHSEHLFTVRRLRWWPIEADGPGLRASQLASRMLQGVTGVQYELALGALGDPLDEDESAQVITRFGEGDA</sequence>
<dbReference type="Proteomes" id="UP000633136">
    <property type="component" value="Unassembled WGS sequence"/>
</dbReference>
<keyword evidence="2" id="KW-1185">Reference proteome</keyword>
<dbReference type="InterPro" id="IPR025534">
    <property type="entry name" value="DUF4420"/>
</dbReference>
<proteinExistence type="predicted"/>
<gene>
    <name evidence="1" type="ORF">GCM10011401_10180</name>
</gene>
<name>A0A917EQ38_9MICC</name>
<evidence type="ECO:0000313" key="1">
    <source>
        <dbReference type="EMBL" id="GGE64997.1"/>
    </source>
</evidence>
<evidence type="ECO:0008006" key="3">
    <source>
        <dbReference type="Google" id="ProtNLM"/>
    </source>
</evidence>
<evidence type="ECO:0000313" key="2">
    <source>
        <dbReference type="Proteomes" id="UP000633136"/>
    </source>
</evidence>
<organism evidence="1 2">
    <name type="scientific">Nesterenkonia cremea</name>
    <dbReference type="NCBI Taxonomy" id="1882340"/>
    <lineage>
        <taxon>Bacteria</taxon>
        <taxon>Bacillati</taxon>
        <taxon>Actinomycetota</taxon>
        <taxon>Actinomycetes</taxon>
        <taxon>Micrococcales</taxon>
        <taxon>Micrococcaceae</taxon>
        <taxon>Nesterenkonia</taxon>
    </lineage>
</organism>